<dbReference type="InterPro" id="IPR008579">
    <property type="entry name" value="UGlyAH_Cupin_dom"/>
</dbReference>
<sequence>MSTLTSLPAGVPVQPEALELVREPVPAEAIASGAPATGVHPLGSFGGVGLGVWEMTEGGMFDTEADEIFLVLSGAATVDFLAEDGTVTGTAALGPHTLMRLAAGTRTRWTVTKTLRKVYLTT</sequence>
<dbReference type="SUPFAM" id="SSF51182">
    <property type="entry name" value="RmlC-like cupins"/>
    <property type="match status" value="1"/>
</dbReference>
<name>A0ABY6FVT7_9MICC</name>
<reference evidence="2" key="1">
    <citation type="submission" date="2022-09" db="EMBL/GenBank/DDBJ databases">
        <authorList>
            <person name="Li D."/>
            <person name="Cheng J."/>
            <person name="Li Y."/>
        </authorList>
    </citation>
    <scope>NUCLEOTIDE SEQUENCE</scope>
    <source>
        <strain evidence="2">DL</strain>
    </source>
</reference>
<keyword evidence="3" id="KW-1185">Reference proteome</keyword>
<dbReference type="Proteomes" id="UP001063368">
    <property type="component" value="Chromosome"/>
</dbReference>
<dbReference type="InterPro" id="IPR014710">
    <property type="entry name" value="RmlC-like_jellyroll"/>
</dbReference>
<dbReference type="InterPro" id="IPR011051">
    <property type="entry name" value="RmlC_Cupin_sf"/>
</dbReference>
<dbReference type="Gene3D" id="2.60.120.10">
    <property type="entry name" value="Jelly Rolls"/>
    <property type="match status" value="1"/>
</dbReference>
<organism evidence="2 3">
    <name type="scientific">Arthrobacter koreensis</name>
    <dbReference type="NCBI Taxonomy" id="199136"/>
    <lineage>
        <taxon>Bacteria</taxon>
        <taxon>Bacillati</taxon>
        <taxon>Actinomycetota</taxon>
        <taxon>Actinomycetes</taxon>
        <taxon>Micrococcales</taxon>
        <taxon>Micrococcaceae</taxon>
        <taxon>Arthrobacter</taxon>
    </lineage>
</organism>
<dbReference type="Pfam" id="PF05899">
    <property type="entry name" value="Cupin_3"/>
    <property type="match status" value="1"/>
</dbReference>
<evidence type="ECO:0000313" key="2">
    <source>
        <dbReference type="EMBL" id="UYB36887.1"/>
    </source>
</evidence>
<protein>
    <submittedName>
        <fullName evidence="2">Cupin domain-containing protein</fullName>
    </submittedName>
</protein>
<evidence type="ECO:0000313" key="3">
    <source>
        <dbReference type="Proteomes" id="UP001063368"/>
    </source>
</evidence>
<gene>
    <name evidence="2" type="ORF">N9A08_04195</name>
</gene>
<dbReference type="RefSeq" id="WP_263128482.1">
    <property type="nucleotide sequence ID" value="NZ_CP106856.1"/>
</dbReference>
<feature type="domain" description="(S)-ureidoglycine aminohydrolase cupin" evidence="1">
    <location>
        <begin position="48"/>
        <end position="119"/>
    </location>
</feature>
<dbReference type="EMBL" id="CP106856">
    <property type="protein sequence ID" value="UYB36887.1"/>
    <property type="molecule type" value="Genomic_DNA"/>
</dbReference>
<accession>A0ABY6FVT7</accession>
<evidence type="ECO:0000259" key="1">
    <source>
        <dbReference type="Pfam" id="PF05899"/>
    </source>
</evidence>
<proteinExistence type="predicted"/>